<dbReference type="PANTHER" id="PTHR30028">
    <property type="entry name" value="UPF0014 INNER MEMBRANE PROTEIN YBBM-RELATED"/>
    <property type="match status" value="1"/>
</dbReference>
<feature type="transmembrane region" description="Helical" evidence="6">
    <location>
        <begin position="114"/>
        <end position="134"/>
    </location>
</feature>
<dbReference type="Proteomes" id="UP000530928">
    <property type="component" value="Unassembled WGS sequence"/>
</dbReference>
<evidence type="ECO:0000313" key="7">
    <source>
        <dbReference type="EMBL" id="MBA2897306.1"/>
    </source>
</evidence>
<keyword evidence="8" id="KW-1185">Reference proteome</keyword>
<accession>A0A7W0CU08</accession>
<evidence type="ECO:0000256" key="4">
    <source>
        <dbReference type="ARBA" id="ARBA00022989"/>
    </source>
</evidence>
<evidence type="ECO:0000256" key="2">
    <source>
        <dbReference type="ARBA" id="ARBA00005268"/>
    </source>
</evidence>
<dbReference type="GO" id="GO:0005886">
    <property type="term" value="C:plasma membrane"/>
    <property type="evidence" value="ECO:0007669"/>
    <property type="project" value="TreeGrafter"/>
</dbReference>
<feature type="transmembrane region" description="Helical" evidence="6">
    <location>
        <begin position="208"/>
        <end position="229"/>
    </location>
</feature>
<comment type="subcellular location">
    <subcellularLocation>
        <location evidence="1">Membrane</location>
        <topology evidence="1">Multi-pass membrane protein</topology>
    </subcellularLocation>
</comment>
<protein>
    <submittedName>
        <fullName evidence="7">Putative ABC transport system permease protein</fullName>
    </submittedName>
</protein>
<comment type="caution">
    <text evidence="7">The sequence shown here is derived from an EMBL/GenBank/DDBJ whole genome shotgun (WGS) entry which is preliminary data.</text>
</comment>
<dbReference type="PANTHER" id="PTHR30028:SF0">
    <property type="entry name" value="PROTEIN ALUMINUM SENSITIVE 3"/>
    <property type="match status" value="1"/>
</dbReference>
<dbReference type="InterPro" id="IPR005226">
    <property type="entry name" value="UPF0014_fam"/>
</dbReference>
<dbReference type="RefSeq" id="WP_181615992.1">
    <property type="nucleotide sequence ID" value="NZ_BAABAM010000010.1"/>
</dbReference>
<comment type="similarity">
    <text evidence="2">Belongs to the UPF0014 family.</text>
</comment>
<sequence length="245" mass="24684">MLLDPTPLLAVVTVALVVLAAVAAAALGHARAVLTASARAAAQLAAISLVITALVRTPWVSAVLLVMYGVAAWTAGRRVSKSRPWPAAVPMAAGALPPLLLLFGTGAAPLQGMVLIPIAGILLGGCLTATAMAGRNAMDELRARNGEVEAALSLGLPPAEARREICAPKAAQALLPALDQTRTVGLVTLPGAFVGMLLGGASPLQAGIVQLVVLVALLAAEAIAAKVTIELVCRERFGRTGIPAS</sequence>
<dbReference type="AlphaFoldDB" id="A0A7W0CU08"/>
<keyword evidence="4 6" id="KW-1133">Transmembrane helix</keyword>
<evidence type="ECO:0000256" key="6">
    <source>
        <dbReference type="SAM" id="Phobius"/>
    </source>
</evidence>
<organism evidence="7 8">
    <name type="scientific">Nonomuraea soli</name>
    <dbReference type="NCBI Taxonomy" id="1032476"/>
    <lineage>
        <taxon>Bacteria</taxon>
        <taxon>Bacillati</taxon>
        <taxon>Actinomycetota</taxon>
        <taxon>Actinomycetes</taxon>
        <taxon>Streptosporangiales</taxon>
        <taxon>Streptosporangiaceae</taxon>
        <taxon>Nonomuraea</taxon>
    </lineage>
</organism>
<gene>
    <name evidence="7" type="ORF">HNR30_008702</name>
</gene>
<dbReference type="Pfam" id="PF03649">
    <property type="entry name" value="UPF0014"/>
    <property type="match status" value="1"/>
</dbReference>
<evidence type="ECO:0000256" key="3">
    <source>
        <dbReference type="ARBA" id="ARBA00022692"/>
    </source>
</evidence>
<keyword evidence="3 6" id="KW-0812">Transmembrane</keyword>
<evidence type="ECO:0000313" key="8">
    <source>
        <dbReference type="Proteomes" id="UP000530928"/>
    </source>
</evidence>
<proteinExistence type="inferred from homology"/>
<keyword evidence="5 6" id="KW-0472">Membrane</keyword>
<feature type="transmembrane region" description="Helical" evidence="6">
    <location>
        <begin position="184"/>
        <end position="202"/>
    </location>
</feature>
<evidence type="ECO:0000256" key="5">
    <source>
        <dbReference type="ARBA" id="ARBA00023136"/>
    </source>
</evidence>
<reference evidence="7 8" key="1">
    <citation type="submission" date="2020-07" db="EMBL/GenBank/DDBJ databases">
        <title>Genomic Encyclopedia of Type Strains, Phase IV (KMG-IV): sequencing the most valuable type-strain genomes for metagenomic binning, comparative biology and taxonomic classification.</title>
        <authorList>
            <person name="Goeker M."/>
        </authorList>
    </citation>
    <scope>NUCLEOTIDE SEQUENCE [LARGE SCALE GENOMIC DNA]</scope>
    <source>
        <strain evidence="7 8">DSM 45533</strain>
    </source>
</reference>
<feature type="transmembrane region" description="Helical" evidence="6">
    <location>
        <begin position="85"/>
        <end position="108"/>
    </location>
</feature>
<evidence type="ECO:0000256" key="1">
    <source>
        <dbReference type="ARBA" id="ARBA00004141"/>
    </source>
</evidence>
<feature type="transmembrane region" description="Helical" evidence="6">
    <location>
        <begin position="40"/>
        <end position="73"/>
    </location>
</feature>
<name>A0A7W0CU08_9ACTN</name>
<dbReference type="EMBL" id="JACDUR010000010">
    <property type="protein sequence ID" value="MBA2897306.1"/>
    <property type="molecule type" value="Genomic_DNA"/>
</dbReference>